<dbReference type="AlphaFoldDB" id="Q1H1H3"/>
<evidence type="ECO:0000313" key="3">
    <source>
        <dbReference type="Proteomes" id="UP000002440"/>
    </source>
</evidence>
<dbReference type="EMBL" id="CP000284">
    <property type="protein sequence ID" value="ABE49664.1"/>
    <property type="molecule type" value="Genomic_DNA"/>
</dbReference>
<dbReference type="Pfam" id="PF01590">
    <property type="entry name" value="GAF"/>
    <property type="match status" value="1"/>
</dbReference>
<protein>
    <recommendedName>
        <fullName evidence="1">GAF domain-containing protein</fullName>
    </recommendedName>
</protein>
<evidence type="ECO:0000259" key="1">
    <source>
        <dbReference type="Pfam" id="PF01590"/>
    </source>
</evidence>
<dbReference type="InterPro" id="IPR003018">
    <property type="entry name" value="GAF"/>
</dbReference>
<evidence type="ECO:0000313" key="2">
    <source>
        <dbReference type="EMBL" id="ABE49664.1"/>
    </source>
</evidence>
<feature type="domain" description="GAF" evidence="1">
    <location>
        <begin position="100"/>
        <end position="158"/>
    </location>
</feature>
<keyword evidence="3" id="KW-1185">Reference proteome</keyword>
<dbReference type="KEGG" id="mfa:Mfla_1396"/>
<organism evidence="2 3">
    <name type="scientific">Methylobacillus flagellatus (strain ATCC 51484 / DSM 6875 / VKM B-1610 / KT)</name>
    <dbReference type="NCBI Taxonomy" id="265072"/>
    <lineage>
        <taxon>Bacteria</taxon>
        <taxon>Pseudomonadati</taxon>
        <taxon>Pseudomonadota</taxon>
        <taxon>Betaproteobacteria</taxon>
        <taxon>Nitrosomonadales</taxon>
        <taxon>Methylophilaceae</taxon>
        <taxon>Methylobacillus</taxon>
    </lineage>
</organism>
<accession>Q1H1H3</accession>
<name>Q1H1H3_METFK</name>
<reference evidence="2 3" key="1">
    <citation type="submission" date="2006-03" db="EMBL/GenBank/DDBJ databases">
        <title>Complete sequence of Methylobacillus flagellatus KT.</title>
        <authorList>
            <consortium name="US DOE Joint Genome Institute"/>
            <person name="Copeland A."/>
            <person name="Lucas S."/>
            <person name="Lapidus A."/>
            <person name="Barry K."/>
            <person name="Detter J.C."/>
            <person name="Glavina del Rio T."/>
            <person name="Hammon N."/>
            <person name="Israni S."/>
            <person name="Dalin E."/>
            <person name="Tice H."/>
            <person name="Pitluck S."/>
            <person name="Brettin T."/>
            <person name="Bruce D."/>
            <person name="Han C."/>
            <person name="Tapia R."/>
            <person name="Saunders E."/>
            <person name="Gilna P."/>
            <person name="Schmutz J."/>
            <person name="Larimer F."/>
            <person name="Land M."/>
            <person name="Kyrpides N."/>
            <person name="Anderson I."/>
            <person name="Richardson P."/>
        </authorList>
    </citation>
    <scope>NUCLEOTIDE SEQUENCE [LARGE SCALE GENOMIC DNA]</scope>
    <source>
        <strain evidence="3">KT / ATCC 51484 / DSM 6875</strain>
    </source>
</reference>
<sequence length="169" mass="19468">MQKRDEHVPRRAVPIEYHTPDGCICNPHMGMHGFVLLIERLQLINKPPVFKSYRLLHAIRHLFSAAAIFTHAIDQSYLFLRARSGISLEESLQYAALSYSVSMHEALKQGCDMHRRNYLAAPVRNTDGHVVAVTTILRESESNWRPEEVDAFRLALSFIEHHVVEHDEM</sequence>
<proteinExistence type="predicted"/>
<dbReference type="STRING" id="265072.Mfla_1396"/>
<dbReference type="HOGENOM" id="CLU_1576667_0_0_4"/>
<dbReference type="Proteomes" id="UP000002440">
    <property type="component" value="Chromosome"/>
</dbReference>
<gene>
    <name evidence="2" type="ordered locus">Mfla_1396</name>
</gene>